<comment type="caution">
    <text evidence="8">The sequence shown here is derived from an EMBL/GenBank/DDBJ whole genome shotgun (WGS) entry which is preliminary data.</text>
</comment>
<evidence type="ECO:0000313" key="9">
    <source>
        <dbReference type="Proteomes" id="UP001597024"/>
    </source>
</evidence>
<feature type="transmembrane region" description="Helical" evidence="6">
    <location>
        <begin position="332"/>
        <end position="356"/>
    </location>
</feature>
<dbReference type="EMBL" id="JBHTHX010000832">
    <property type="protein sequence ID" value="MFD0887163.1"/>
    <property type="molecule type" value="Genomic_DNA"/>
</dbReference>
<dbReference type="InterPro" id="IPR011701">
    <property type="entry name" value="MFS"/>
</dbReference>
<feature type="transmembrane region" description="Helical" evidence="6">
    <location>
        <begin position="100"/>
        <end position="122"/>
    </location>
</feature>
<protein>
    <submittedName>
        <fullName evidence="8">MFS transporter</fullName>
    </submittedName>
</protein>
<feature type="transmembrane region" description="Helical" evidence="6">
    <location>
        <begin position="63"/>
        <end position="79"/>
    </location>
</feature>
<dbReference type="InterPro" id="IPR036259">
    <property type="entry name" value="MFS_trans_sf"/>
</dbReference>
<dbReference type="SUPFAM" id="SSF103473">
    <property type="entry name" value="MFS general substrate transporter"/>
    <property type="match status" value="1"/>
</dbReference>
<dbReference type="Pfam" id="PF07690">
    <property type="entry name" value="MFS_1"/>
    <property type="match status" value="1"/>
</dbReference>
<proteinExistence type="predicted"/>
<reference evidence="9" key="1">
    <citation type="journal article" date="2019" name="Int. J. Syst. Evol. Microbiol.">
        <title>The Global Catalogue of Microorganisms (GCM) 10K type strain sequencing project: providing services to taxonomists for standard genome sequencing and annotation.</title>
        <authorList>
            <consortium name="The Broad Institute Genomics Platform"/>
            <consortium name="The Broad Institute Genome Sequencing Center for Infectious Disease"/>
            <person name="Wu L."/>
            <person name="Ma J."/>
        </authorList>
    </citation>
    <scope>NUCLEOTIDE SEQUENCE [LARGE SCALE GENOMIC DNA]</scope>
    <source>
        <strain evidence="9">CCUG 62974</strain>
    </source>
</reference>
<feature type="transmembrane region" description="Helical" evidence="6">
    <location>
        <begin position="275"/>
        <end position="297"/>
    </location>
</feature>
<organism evidence="8 9">
    <name type="scientific">Streptosporangium algeriense</name>
    <dbReference type="NCBI Taxonomy" id="1682748"/>
    <lineage>
        <taxon>Bacteria</taxon>
        <taxon>Bacillati</taxon>
        <taxon>Actinomycetota</taxon>
        <taxon>Actinomycetes</taxon>
        <taxon>Streptosporangiales</taxon>
        <taxon>Streptosporangiaceae</taxon>
        <taxon>Streptosporangium</taxon>
    </lineage>
</organism>
<feature type="region of interest" description="Disordered" evidence="5">
    <location>
        <begin position="1"/>
        <end position="20"/>
    </location>
</feature>
<keyword evidence="3 6" id="KW-1133">Transmembrane helix</keyword>
<feature type="transmembrane region" description="Helical" evidence="6">
    <location>
        <begin position="368"/>
        <end position="391"/>
    </location>
</feature>
<keyword evidence="9" id="KW-1185">Reference proteome</keyword>
<feature type="transmembrane region" description="Helical" evidence="6">
    <location>
        <begin position="309"/>
        <end position="326"/>
    </location>
</feature>
<keyword evidence="4 6" id="KW-0472">Membrane</keyword>
<evidence type="ECO:0000259" key="7">
    <source>
        <dbReference type="PROSITE" id="PS50850"/>
    </source>
</evidence>
<feature type="transmembrane region" description="Helical" evidence="6">
    <location>
        <begin position="242"/>
        <end position="263"/>
    </location>
</feature>
<feature type="domain" description="Major facilitator superfamily (MFS) profile" evidence="7">
    <location>
        <begin position="237"/>
        <end position="429"/>
    </location>
</feature>
<evidence type="ECO:0000256" key="2">
    <source>
        <dbReference type="ARBA" id="ARBA00022692"/>
    </source>
</evidence>
<keyword evidence="2 6" id="KW-0812">Transmembrane</keyword>
<feature type="transmembrane region" description="Helical" evidence="6">
    <location>
        <begin position="26"/>
        <end position="51"/>
    </location>
</feature>
<evidence type="ECO:0000256" key="6">
    <source>
        <dbReference type="SAM" id="Phobius"/>
    </source>
</evidence>
<sequence length="429" mass="44578">MSLTFPQETGAPQETGTPRHAPRRGLIAAIGMAELCYAAAGALPLILGLGLKVQEIAPTNKEAVLGFVAALGGVATVISNPLSGHLSDRTTSRYGMRRPWILGGSLLGLAGLLLLALAGSIALVAVGWMVAVTGYQAMVAGLTATVVDQFPAERRIRVAGVFSMCNMLGVVPAMALSQLFKGELLLQFTICGGLAVTAAGVLCALLPDRRLDPAERRPVNVGSLASALLVLPRHARDYRLLWVQRLLVSIGFALISSYSLYYLQSRVGMPTAEAVALVGLTTIASTLLSGLFAYVGGRWSARIGRGRPFVLWATAILGVTLLLKAVTASVGVVIVVAVISGAATGVYYAVDLGLVTQVLPDERDAGRYLGAFSMAKHLPSAVAPALAPVLLGLGSDPFAEGPNYFVLFSVCGLLTLAAAPLVGLLRGVR</sequence>
<evidence type="ECO:0000256" key="5">
    <source>
        <dbReference type="SAM" id="MobiDB-lite"/>
    </source>
</evidence>
<feature type="transmembrane region" description="Helical" evidence="6">
    <location>
        <begin position="128"/>
        <end position="147"/>
    </location>
</feature>
<gene>
    <name evidence="8" type="ORF">ACFQ08_21675</name>
</gene>
<evidence type="ECO:0000256" key="4">
    <source>
        <dbReference type="ARBA" id="ARBA00023136"/>
    </source>
</evidence>
<feature type="transmembrane region" description="Helical" evidence="6">
    <location>
        <begin position="403"/>
        <end position="425"/>
    </location>
</feature>
<dbReference type="InterPro" id="IPR020846">
    <property type="entry name" value="MFS_dom"/>
</dbReference>
<dbReference type="PANTHER" id="PTHR23528">
    <property type="match status" value="1"/>
</dbReference>
<feature type="transmembrane region" description="Helical" evidence="6">
    <location>
        <begin position="159"/>
        <end position="180"/>
    </location>
</feature>
<evidence type="ECO:0000256" key="1">
    <source>
        <dbReference type="ARBA" id="ARBA00004651"/>
    </source>
</evidence>
<dbReference type="Gene3D" id="1.20.1250.20">
    <property type="entry name" value="MFS general substrate transporter like domains"/>
    <property type="match status" value="2"/>
</dbReference>
<feature type="compositionally biased region" description="Polar residues" evidence="5">
    <location>
        <begin position="1"/>
        <end position="16"/>
    </location>
</feature>
<evidence type="ECO:0000313" key="8">
    <source>
        <dbReference type="EMBL" id="MFD0887163.1"/>
    </source>
</evidence>
<name>A0ABW3DTI2_9ACTN</name>
<evidence type="ECO:0000256" key="3">
    <source>
        <dbReference type="ARBA" id="ARBA00022989"/>
    </source>
</evidence>
<accession>A0ABW3DTI2</accession>
<comment type="subcellular location">
    <subcellularLocation>
        <location evidence="1">Cell membrane</location>
        <topology evidence="1">Multi-pass membrane protein</topology>
    </subcellularLocation>
</comment>
<dbReference type="PROSITE" id="PS50850">
    <property type="entry name" value="MFS"/>
    <property type="match status" value="1"/>
</dbReference>
<dbReference type="Proteomes" id="UP001597024">
    <property type="component" value="Unassembled WGS sequence"/>
</dbReference>
<feature type="transmembrane region" description="Helical" evidence="6">
    <location>
        <begin position="186"/>
        <end position="207"/>
    </location>
</feature>
<dbReference type="PANTHER" id="PTHR23528:SF1">
    <property type="entry name" value="MAJOR FACILITATOR SUPERFAMILY (MFS) PROFILE DOMAIN-CONTAINING PROTEIN"/>
    <property type="match status" value="1"/>
</dbReference>